<evidence type="ECO:0000313" key="1">
    <source>
        <dbReference type="EMBL" id="BAD75594.1"/>
    </source>
</evidence>
<accession>Q5L0E2</accession>
<sequence length="121" mass="14093">MAMIGIVVFMIVVSIEATSMASTMLTITDRRLFIPMPSFLIIYEYLILHDESSWHQMIRARKPDYLYLLLFFVALKAESLKTANPFFRGIILHLCWIRLSLARTTKKLFTEAPKASHEQLR</sequence>
<proteinExistence type="predicted"/>
<dbReference type="HOGENOM" id="CLU_165404_0_0_9"/>
<keyword evidence="2" id="KW-1185">Reference proteome</keyword>
<dbReference type="Proteomes" id="UP000001172">
    <property type="component" value="Chromosome"/>
</dbReference>
<dbReference type="EMBL" id="BA000043">
    <property type="protein sequence ID" value="BAD75594.1"/>
    <property type="molecule type" value="Genomic_DNA"/>
</dbReference>
<name>Q5L0E2_GEOKA</name>
<dbReference type="KEGG" id="gka:GK1309"/>
<dbReference type="AlphaFoldDB" id="Q5L0E2"/>
<reference evidence="1 2" key="1">
    <citation type="journal article" date="2004" name="Nucleic Acids Res.">
        <title>Thermoadaptation trait revealed by the genome sequence of thermophilic Geobacillus kaustophilus.</title>
        <authorList>
            <person name="Takami H."/>
            <person name="Takaki Y."/>
            <person name="Chee G.J."/>
            <person name="Nishi S."/>
            <person name="Shimamura S."/>
            <person name="Suzuki H."/>
            <person name="Matsui S."/>
            <person name="Uchiyama I."/>
        </authorList>
    </citation>
    <scope>NUCLEOTIDE SEQUENCE [LARGE SCALE GENOMIC DNA]</scope>
    <source>
        <strain evidence="1 2">HTA426</strain>
    </source>
</reference>
<gene>
    <name evidence="1" type="ordered locus">GK1309</name>
</gene>
<protein>
    <submittedName>
        <fullName evidence="1">Uncharacterized protein</fullName>
    </submittedName>
</protein>
<evidence type="ECO:0000313" key="2">
    <source>
        <dbReference type="Proteomes" id="UP000001172"/>
    </source>
</evidence>
<organism evidence="1 2">
    <name type="scientific">Geobacillus kaustophilus (strain HTA426)</name>
    <dbReference type="NCBI Taxonomy" id="235909"/>
    <lineage>
        <taxon>Bacteria</taxon>
        <taxon>Bacillati</taxon>
        <taxon>Bacillota</taxon>
        <taxon>Bacilli</taxon>
        <taxon>Bacillales</taxon>
        <taxon>Anoxybacillaceae</taxon>
        <taxon>Geobacillus</taxon>
        <taxon>Geobacillus thermoleovorans group</taxon>
    </lineage>
</organism>